<proteinExistence type="predicted"/>
<evidence type="ECO:0000313" key="1">
    <source>
        <dbReference type="EMBL" id="VDP41810.1"/>
    </source>
</evidence>
<sequence>MTANMARTMSKSFLGQSASSSCLWCGPACFTFYRLQPRLARHRASIHGAGSLICERLQCHDFC</sequence>
<name>A0A3P8DE46_HELPZ</name>
<dbReference type="EMBL" id="UZAH01035631">
    <property type="protein sequence ID" value="VDP41810.1"/>
    <property type="molecule type" value="Genomic_DNA"/>
</dbReference>
<reference evidence="1" key="1">
    <citation type="submission" date="2018-11" db="EMBL/GenBank/DDBJ databases">
        <authorList>
            <consortium name="Pathogen Informatics"/>
        </authorList>
    </citation>
    <scope>NUCLEOTIDE SEQUENCE [LARGE SCALE GENOMIC DNA]</scope>
</reference>
<dbReference type="PROSITE" id="PS51257">
    <property type="entry name" value="PROKAR_LIPOPROTEIN"/>
    <property type="match status" value="1"/>
</dbReference>
<organism evidence="1">
    <name type="scientific">Heligmosomoides polygyrus</name>
    <name type="common">Parasitic roundworm</name>
    <dbReference type="NCBI Taxonomy" id="6339"/>
    <lineage>
        <taxon>Eukaryota</taxon>
        <taxon>Metazoa</taxon>
        <taxon>Ecdysozoa</taxon>
        <taxon>Nematoda</taxon>
        <taxon>Chromadorea</taxon>
        <taxon>Rhabditida</taxon>
        <taxon>Rhabditina</taxon>
        <taxon>Rhabditomorpha</taxon>
        <taxon>Strongyloidea</taxon>
        <taxon>Heligmosomidae</taxon>
        <taxon>Heligmosomoides</taxon>
    </lineage>
</organism>
<protein>
    <submittedName>
        <fullName evidence="1">Uncharacterized protein</fullName>
    </submittedName>
</protein>
<gene>
    <name evidence="1" type="ORF">HPBE_LOCUS23919</name>
</gene>
<dbReference type="AlphaFoldDB" id="A0A3P8DE46"/>
<accession>A0A3P8DE46</accession>